<feature type="transmembrane region" description="Helical" evidence="10">
    <location>
        <begin position="692"/>
        <end position="717"/>
    </location>
</feature>
<comment type="caution">
    <text evidence="13">The sequence shown here is derived from an EMBL/GenBank/DDBJ whole genome shotgun (WGS) entry which is preliminary data.</text>
</comment>
<feature type="domain" description="GPI inositol-deacylase transmembrane" evidence="12">
    <location>
        <begin position="600"/>
        <end position="930"/>
    </location>
</feature>
<dbReference type="PANTHER" id="PTHR15495">
    <property type="entry name" value="NEGATIVE REGULATOR OF VESICLE FORMATION-RELATED"/>
    <property type="match status" value="1"/>
</dbReference>
<dbReference type="OrthoDB" id="348976at2759"/>
<keyword evidence="9 10" id="KW-0472">Membrane</keyword>
<evidence type="ECO:0000256" key="4">
    <source>
        <dbReference type="ARBA" id="ARBA00022692"/>
    </source>
</evidence>
<keyword evidence="8 10" id="KW-1133">Transmembrane helix</keyword>
<dbReference type="GO" id="GO:0050185">
    <property type="term" value="F:phosphatidylinositol deacylase activity"/>
    <property type="evidence" value="ECO:0007669"/>
    <property type="project" value="TreeGrafter"/>
</dbReference>
<sequence length="957" mass="108454">MTRFAGKYGLYLYRELDVDISDEVTGTPVLFIPGHAGSYKQVRTIAAASAYQYYHHGDDRQNHQATGGSSNLDVFTVDFNEEFSALHGQSLLEQAEYINDAIDYILKLYPQARRQQQLHSDKLPDPTSIILVGHSMGGIVARTTFTLTNYQPGSIYTVITLSTPHLLPPAPFDWKISAIYDTIDSYWRHGYLPDLDYRSSLHEVMLVSIAGGTLDNTICSDSTNVGDLVPPTNGFTVFSTAIPHVWSAADHNEILACQPLDRILARALLDTIDTRRGSQAKPLVDRMAIMKKAFLSGLENHHGNSSDLTLGNWTFVSLDQCMVLNWTTYLSTKTIPGAPLTLLALDGTGGSGLTFLTDQNARYELLLCRKEQGMVGCRSVHAAVAVPVPASNENNIYAFSGNEFVFASLTSKETTGYDYVGVVDHHHQAGQGFFLVDAFSEEKNVQVINTSMLGIAWNGIQATVPSSLFSVLHIPSIENPMLAYHLKITGPTCPSSNLSPFLRQSITTMYESKFYVHLAAGKATDHYYQQVGDMTTHLSVHGRTAFSSMNINSQSNSDDDRGLIMQFWMDPQCHQPLVFDLSIDWYVTLGRIGFRNGMVLLTFSFLVVMLVFVGQLKCYNQSGVFPSFSEGLAYFYRRTFPWTLAVISFASIYQCHHSSITTPLAEENTTGWIVWTDILTGNSDSFFWWVPAFGWVISTGMISGISIVMDGFLRWCASAIMIYPWRTWTPDESRQQKIQRRIIATLILFCLVATVIPYQFVFVVTFLVHGVTCIRTLRRSRTKLPHRALDRKSSNRYHYMQTLLLLLLTLLPFNLPILLVWIRNVSVYWSTPFSSDHSVFAIAPFLIHVEMLTTQMKMMIPRHHYHHQQQQQEHEKEQQGSASGQWWLAWLTYGLMYIIIVYAFLYGVKYPHSIYFLSNYLILWLLFLHFCQSRYSHTLFRTLLHFFTSPHKHRRSS</sequence>
<dbReference type="STRING" id="90262.A0A1X2IEP6"/>
<dbReference type="Pfam" id="PF25140">
    <property type="entry name" value="PGAP1_TMD"/>
    <property type="match status" value="1"/>
</dbReference>
<keyword evidence="4 10" id="KW-0812">Transmembrane</keyword>
<dbReference type="Pfam" id="PF07819">
    <property type="entry name" value="PGAP1"/>
    <property type="match status" value="1"/>
</dbReference>
<evidence type="ECO:0000256" key="5">
    <source>
        <dbReference type="ARBA" id="ARBA00022801"/>
    </source>
</evidence>
<dbReference type="SUPFAM" id="SSF53474">
    <property type="entry name" value="alpha/beta-Hydrolases"/>
    <property type="match status" value="1"/>
</dbReference>
<dbReference type="GO" id="GO:0005789">
    <property type="term" value="C:endoplasmic reticulum membrane"/>
    <property type="evidence" value="ECO:0007669"/>
    <property type="project" value="UniProtKB-SubCell"/>
</dbReference>
<dbReference type="Proteomes" id="UP000193560">
    <property type="component" value="Unassembled WGS sequence"/>
</dbReference>
<feature type="transmembrane region" description="Helical" evidence="10">
    <location>
        <begin position="799"/>
        <end position="822"/>
    </location>
</feature>
<feature type="transmembrane region" description="Helical" evidence="10">
    <location>
        <begin position="598"/>
        <end position="616"/>
    </location>
</feature>
<dbReference type="GO" id="GO:0006888">
    <property type="term" value="P:endoplasmic reticulum to Golgi vesicle-mediated transport"/>
    <property type="evidence" value="ECO:0007669"/>
    <property type="project" value="TreeGrafter"/>
</dbReference>
<organism evidence="13 14">
    <name type="scientific">Absidia repens</name>
    <dbReference type="NCBI Taxonomy" id="90262"/>
    <lineage>
        <taxon>Eukaryota</taxon>
        <taxon>Fungi</taxon>
        <taxon>Fungi incertae sedis</taxon>
        <taxon>Mucoromycota</taxon>
        <taxon>Mucoromycotina</taxon>
        <taxon>Mucoromycetes</taxon>
        <taxon>Mucorales</taxon>
        <taxon>Cunninghamellaceae</taxon>
        <taxon>Absidia</taxon>
    </lineage>
</organism>
<comment type="subcellular location">
    <subcellularLocation>
        <location evidence="1">Endoplasmic reticulum membrane</location>
        <topology evidence="1">Multi-pass membrane protein</topology>
    </subcellularLocation>
</comment>
<evidence type="ECO:0000313" key="14">
    <source>
        <dbReference type="Proteomes" id="UP000193560"/>
    </source>
</evidence>
<keyword evidence="14" id="KW-1185">Reference proteome</keyword>
<evidence type="ECO:0000313" key="13">
    <source>
        <dbReference type="EMBL" id="ORZ15194.1"/>
    </source>
</evidence>
<reference evidence="13 14" key="1">
    <citation type="submission" date="2016-07" db="EMBL/GenBank/DDBJ databases">
        <title>Pervasive Adenine N6-methylation of Active Genes in Fungi.</title>
        <authorList>
            <consortium name="DOE Joint Genome Institute"/>
            <person name="Mondo S.J."/>
            <person name="Dannebaum R.O."/>
            <person name="Kuo R.C."/>
            <person name="Labutti K."/>
            <person name="Haridas S."/>
            <person name="Kuo A."/>
            <person name="Salamov A."/>
            <person name="Ahrendt S.R."/>
            <person name="Lipzen A."/>
            <person name="Sullivan W."/>
            <person name="Andreopoulos W.B."/>
            <person name="Clum A."/>
            <person name="Lindquist E."/>
            <person name="Daum C."/>
            <person name="Ramamoorthy G.K."/>
            <person name="Gryganskyi A."/>
            <person name="Culley D."/>
            <person name="Magnuson J.K."/>
            <person name="James T.Y."/>
            <person name="O'Malley M.A."/>
            <person name="Stajich J.E."/>
            <person name="Spatafora J.W."/>
            <person name="Visel A."/>
            <person name="Grigoriev I.V."/>
        </authorList>
    </citation>
    <scope>NUCLEOTIDE SEQUENCE [LARGE SCALE GENOMIC DNA]</scope>
    <source>
        <strain evidence="13 14">NRRL 1336</strain>
    </source>
</reference>
<evidence type="ECO:0000256" key="7">
    <source>
        <dbReference type="ARBA" id="ARBA00022927"/>
    </source>
</evidence>
<dbReference type="Gene3D" id="3.40.50.1820">
    <property type="entry name" value="alpha/beta hydrolase"/>
    <property type="match status" value="1"/>
</dbReference>
<dbReference type="InterPro" id="IPR029058">
    <property type="entry name" value="AB_hydrolase_fold"/>
</dbReference>
<evidence type="ECO:0000259" key="11">
    <source>
        <dbReference type="Pfam" id="PF07819"/>
    </source>
</evidence>
<evidence type="ECO:0000256" key="1">
    <source>
        <dbReference type="ARBA" id="ARBA00004477"/>
    </source>
</evidence>
<protein>
    <recommendedName>
        <fullName evidence="10">GPI inositol-deacylase</fullName>
        <ecNumber evidence="10">3.1.-.-</ecNumber>
    </recommendedName>
</protein>
<feature type="transmembrane region" description="Helical" evidence="10">
    <location>
        <begin position="914"/>
        <end position="931"/>
    </location>
</feature>
<name>A0A1X2IEP6_9FUNG</name>
<dbReference type="InterPro" id="IPR039529">
    <property type="entry name" value="PGAP1/BST1"/>
</dbReference>
<dbReference type="GO" id="GO:0015031">
    <property type="term" value="P:protein transport"/>
    <property type="evidence" value="ECO:0007669"/>
    <property type="project" value="UniProtKB-KW"/>
</dbReference>
<keyword evidence="3 10" id="KW-0813">Transport</keyword>
<evidence type="ECO:0000256" key="8">
    <source>
        <dbReference type="ARBA" id="ARBA00022989"/>
    </source>
</evidence>
<gene>
    <name evidence="13" type="ORF">BCR42DRAFT_328544</name>
</gene>
<dbReference type="InterPro" id="IPR056824">
    <property type="entry name" value="PGAP1_TMD"/>
</dbReference>
<comment type="caution">
    <text evidence="10">Lacks conserved residue(s) required for the propagation of feature annotation.</text>
</comment>
<feature type="domain" description="GPI inositol-deacylase PGAP1-like alpha/beta" evidence="11">
    <location>
        <begin position="23"/>
        <end position="270"/>
    </location>
</feature>
<evidence type="ECO:0000256" key="2">
    <source>
        <dbReference type="ARBA" id="ARBA00006931"/>
    </source>
</evidence>
<evidence type="ECO:0000256" key="10">
    <source>
        <dbReference type="RuleBase" id="RU365011"/>
    </source>
</evidence>
<keyword evidence="6 10" id="KW-0256">Endoplasmic reticulum</keyword>
<dbReference type="EMBL" id="MCGE01000013">
    <property type="protein sequence ID" value="ORZ15194.1"/>
    <property type="molecule type" value="Genomic_DNA"/>
</dbReference>
<evidence type="ECO:0000256" key="6">
    <source>
        <dbReference type="ARBA" id="ARBA00022824"/>
    </source>
</evidence>
<evidence type="ECO:0000256" key="3">
    <source>
        <dbReference type="ARBA" id="ARBA00022448"/>
    </source>
</evidence>
<dbReference type="InterPro" id="IPR012908">
    <property type="entry name" value="PGAP1-ab_dom-like"/>
</dbReference>
<comment type="function">
    <text evidence="10">Involved in inositol deacylation of GPI-anchored proteins which plays important roles in the quality control and ER-associated degradation of GPI-anchored proteins.</text>
</comment>
<proteinExistence type="inferred from homology"/>
<evidence type="ECO:0000256" key="9">
    <source>
        <dbReference type="ARBA" id="ARBA00023136"/>
    </source>
</evidence>
<keyword evidence="7 10" id="KW-0653">Protein transport</keyword>
<dbReference type="AlphaFoldDB" id="A0A1X2IEP6"/>
<feature type="transmembrane region" description="Helical" evidence="10">
    <location>
        <begin position="886"/>
        <end position="908"/>
    </location>
</feature>
<accession>A0A1X2IEP6</accession>
<evidence type="ECO:0000259" key="12">
    <source>
        <dbReference type="Pfam" id="PF25140"/>
    </source>
</evidence>
<dbReference type="PANTHER" id="PTHR15495:SF7">
    <property type="entry name" value="GPI INOSITOL-DEACYLASE"/>
    <property type="match status" value="1"/>
</dbReference>
<keyword evidence="5 10" id="KW-0378">Hydrolase</keyword>
<dbReference type="GO" id="GO:0006505">
    <property type="term" value="P:GPI anchor metabolic process"/>
    <property type="evidence" value="ECO:0007669"/>
    <property type="project" value="TreeGrafter"/>
</dbReference>
<comment type="similarity">
    <text evidence="2 10">Belongs to the GPI inositol-deacylase family.</text>
</comment>
<dbReference type="EC" id="3.1.-.-" evidence="10"/>